<dbReference type="GO" id="GO:0035999">
    <property type="term" value="P:tetrahydrofolate interconversion"/>
    <property type="evidence" value="ECO:0007669"/>
    <property type="project" value="UniProtKB-UniPathway"/>
</dbReference>
<dbReference type="PANTHER" id="PTHR45754">
    <property type="entry name" value="METHYLENETETRAHYDROFOLATE REDUCTASE"/>
    <property type="match status" value="1"/>
</dbReference>
<dbReference type="GO" id="GO:0009086">
    <property type="term" value="P:methionine biosynthetic process"/>
    <property type="evidence" value="ECO:0007669"/>
    <property type="project" value="TreeGrafter"/>
</dbReference>
<comment type="pathway">
    <text evidence="2 9">One-carbon metabolism; tetrahydrofolate interconversion.</text>
</comment>
<dbReference type="PANTHER" id="PTHR45754:SF3">
    <property type="entry name" value="METHYLENETETRAHYDROFOLATE REDUCTASE (NADPH)"/>
    <property type="match status" value="1"/>
</dbReference>
<evidence type="ECO:0000313" key="10">
    <source>
        <dbReference type="EMBL" id="THH37361.1"/>
    </source>
</evidence>
<evidence type="ECO:0000313" key="11">
    <source>
        <dbReference type="Proteomes" id="UP000306602"/>
    </source>
</evidence>
<dbReference type="OrthoDB" id="9812555at2"/>
<protein>
    <recommendedName>
        <fullName evidence="9">Methylenetetrahydrofolate reductase</fullName>
    </recommendedName>
</protein>
<keyword evidence="5 9" id="KW-0274">FAD</keyword>
<dbReference type="InterPro" id="IPR003171">
    <property type="entry name" value="Mehydrof_redctse-like"/>
</dbReference>
<evidence type="ECO:0000256" key="9">
    <source>
        <dbReference type="RuleBase" id="RU003862"/>
    </source>
</evidence>
<dbReference type="CDD" id="cd00537">
    <property type="entry name" value="MTHFR"/>
    <property type="match status" value="1"/>
</dbReference>
<keyword evidence="6 9" id="KW-0560">Oxidoreductase</keyword>
<evidence type="ECO:0000256" key="7">
    <source>
        <dbReference type="ARBA" id="ARBA00034478"/>
    </source>
</evidence>
<comment type="caution">
    <text evidence="10">The sequence shown here is derived from an EMBL/GenBank/DDBJ whole genome shotgun (WGS) entry which is preliminary data.</text>
</comment>
<organism evidence="10 11">
    <name type="scientific">Aliishimia ponticola</name>
    <dbReference type="NCBI Taxonomy" id="2499833"/>
    <lineage>
        <taxon>Bacteria</taxon>
        <taxon>Pseudomonadati</taxon>
        <taxon>Pseudomonadota</taxon>
        <taxon>Alphaproteobacteria</taxon>
        <taxon>Rhodobacterales</taxon>
        <taxon>Paracoccaceae</taxon>
        <taxon>Aliishimia</taxon>
    </lineage>
</organism>
<evidence type="ECO:0000256" key="4">
    <source>
        <dbReference type="ARBA" id="ARBA00022630"/>
    </source>
</evidence>
<reference evidence="10 11" key="1">
    <citation type="submission" date="2019-04" db="EMBL/GenBank/DDBJ databases">
        <title>Shimia ponticola sp. nov., isolated from seawater.</title>
        <authorList>
            <person name="Kim Y.-O."/>
            <person name="Yoon J.-H."/>
        </authorList>
    </citation>
    <scope>NUCLEOTIDE SEQUENCE [LARGE SCALE GENOMIC DNA]</scope>
    <source>
        <strain evidence="10 11">MYP11</strain>
    </source>
</reference>
<evidence type="ECO:0000256" key="6">
    <source>
        <dbReference type="ARBA" id="ARBA00023002"/>
    </source>
</evidence>
<name>A0A4S4NGS9_9RHOB</name>
<dbReference type="Gene3D" id="3.20.20.220">
    <property type="match status" value="1"/>
</dbReference>
<dbReference type="GO" id="GO:0005829">
    <property type="term" value="C:cytosol"/>
    <property type="evidence" value="ECO:0007669"/>
    <property type="project" value="TreeGrafter"/>
</dbReference>
<dbReference type="Pfam" id="PF02219">
    <property type="entry name" value="MTHFR"/>
    <property type="match status" value="1"/>
</dbReference>
<evidence type="ECO:0000256" key="1">
    <source>
        <dbReference type="ARBA" id="ARBA00001974"/>
    </source>
</evidence>
<keyword evidence="11" id="KW-1185">Reference proteome</keyword>
<dbReference type="SUPFAM" id="SSF51730">
    <property type="entry name" value="FAD-linked oxidoreductase"/>
    <property type="match status" value="1"/>
</dbReference>
<sequence length="293" mass="31555">MSAPSVSFEIFPPASMTASFKLWDAMARLSTFAPDYVSVTYGAQGSAQDKTLDTARAVMEQTKLPVASHLTAARASKEDVMTRAQGFADAGIRDIVALRGDPDSAGAEFAPHPDGFASSVELVSALAETGNFNIRVGAYPESHPSASSQQQNIDYLKAKFDAGASEAITQFFFEADTFLRFRDACAKAGITQRIVPGILPPTNWTRARSFAERCGASVPDWLDQAFDAAIRDDRADLLSLAVTTELCSTLIDEGVDHLHIYTLNSAHLTERLCLALGLAPEQPVLRPVLRDVA</sequence>
<accession>A0A4S4NGS9</accession>
<dbReference type="AlphaFoldDB" id="A0A4S4NGS9"/>
<dbReference type="EMBL" id="SRKY01000002">
    <property type="protein sequence ID" value="THH37361.1"/>
    <property type="molecule type" value="Genomic_DNA"/>
</dbReference>
<comment type="catalytic activity">
    <reaction evidence="8">
        <text>(6S)-5-methyl-5,6,7,8-tetrahydrofolate + NAD(+) = (6R)-5,10-methylene-5,6,7,8-tetrahydrofolate + NADH + H(+)</text>
        <dbReference type="Rhea" id="RHEA:19821"/>
        <dbReference type="ChEBI" id="CHEBI:15378"/>
        <dbReference type="ChEBI" id="CHEBI:15636"/>
        <dbReference type="ChEBI" id="CHEBI:18608"/>
        <dbReference type="ChEBI" id="CHEBI:57540"/>
        <dbReference type="ChEBI" id="CHEBI:57945"/>
        <dbReference type="EC" id="1.5.1.54"/>
    </reaction>
    <physiologicalReaction direction="right-to-left" evidence="8">
        <dbReference type="Rhea" id="RHEA:19823"/>
    </physiologicalReaction>
</comment>
<proteinExistence type="inferred from homology"/>
<comment type="similarity">
    <text evidence="3 9">Belongs to the methylenetetrahydrofolate reductase family.</text>
</comment>
<keyword evidence="4 9" id="KW-0285">Flavoprotein</keyword>
<comment type="cofactor">
    <cofactor evidence="1 9">
        <name>FAD</name>
        <dbReference type="ChEBI" id="CHEBI:57692"/>
    </cofactor>
</comment>
<dbReference type="GO" id="GO:0106312">
    <property type="term" value="F:methylenetetrahydrofolate reductase (NADH) activity"/>
    <property type="evidence" value="ECO:0007669"/>
    <property type="project" value="UniProtKB-EC"/>
</dbReference>
<evidence type="ECO:0000256" key="2">
    <source>
        <dbReference type="ARBA" id="ARBA00004777"/>
    </source>
</evidence>
<dbReference type="InterPro" id="IPR029041">
    <property type="entry name" value="FAD-linked_oxidoreductase-like"/>
</dbReference>
<dbReference type="GO" id="GO:0071949">
    <property type="term" value="F:FAD binding"/>
    <property type="evidence" value="ECO:0007669"/>
    <property type="project" value="TreeGrafter"/>
</dbReference>
<dbReference type="UniPathway" id="UPA00193"/>
<evidence type="ECO:0000256" key="5">
    <source>
        <dbReference type="ARBA" id="ARBA00022827"/>
    </source>
</evidence>
<dbReference type="RefSeq" id="WP_136462957.1">
    <property type="nucleotide sequence ID" value="NZ_SRKY01000002.1"/>
</dbReference>
<comment type="pathway">
    <text evidence="7">Amino-acid biosynthesis; L-methionine biosynthesis via de novo pathway.</text>
</comment>
<evidence type="ECO:0000256" key="8">
    <source>
        <dbReference type="ARBA" id="ARBA00048628"/>
    </source>
</evidence>
<evidence type="ECO:0000256" key="3">
    <source>
        <dbReference type="ARBA" id="ARBA00006743"/>
    </source>
</evidence>
<gene>
    <name evidence="10" type="primary">metF</name>
    <name evidence="10" type="ORF">E4Z66_10640</name>
</gene>
<dbReference type="Proteomes" id="UP000306602">
    <property type="component" value="Unassembled WGS sequence"/>
</dbReference>